<keyword evidence="2" id="KW-1185">Reference proteome</keyword>
<protein>
    <submittedName>
        <fullName evidence="1">Uncharacterized protein</fullName>
    </submittedName>
</protein>
<organism evidence="1 2">
    <name type="scientific">Novipirellula rosea</name>
    <dbReference type="NCBI Taxonomy" id="1031540"/>
    <lineage>
        <taxon>Bacteria</taxon>
        <taxon>Pseudomonadati</taxon>
        <taxon>Planctomycetota</taxon>
        <taxon>Planctomycetia</taxon>
        <taxon>Pirellulales</taxon>
        <taxon>Pirellulaceae</taxon>
        <taxon>Novipirellula</taxon>
    </lineage>
</organism>
<evidence type="ECO:0000313" key="2">
    <source>
        <dbReference type="Proteomes" id="UP001500840"/>
    </source>
</evidence>
<reference evidence="2" key="1">
    <citation type="journal article" date="2019" name="Int. J. Syst. Evol. Microbiol.">
        <title>The Global Catalogue of Microorganisms (GCM) 10K type strain sequencing project: providing services to taxonomists for standard genome sequencing and annotation.</title>
        <authorList>
            <consortium name="The Broad Institute Genomics Platform"/>
            <consortium name="The Broad Institute Genome Sequencing Center for Infectious Disease"/>
            <person name="Wu L."/>
            <person name="Ma J."/>
        </authorList>
    </citation>
    <scope>NUCLEOTIDE SEQUENCE [LARGE SCALE GENOMIC DNA]</scope>
    <source>
        <strain evidence="2">JCM 17759</strain>
    </source>
</reference>
<proteinExistence type="predicted"/>
<sequence length="87" mass="9403">MKSLGSTITKFIDKVLAYKAALQQSGGTMKLAVPDTPEGRTLCDKAMGILERAKDANKIEGAITAFEFFEEFATPEVIPTSFGRSNT</sequence>
<evidence type="ECO:0000313" key="1">
    <source>
        <dbReference type="EMBL" id="GAA4462266.1"/>
    </source>
</evidence>
<name>A0ABP8NB05_9BACT</name>
<dbReference type="EMBL" id="BAABGA010000060">
    <property type="protein sequence ID" value="GAA4462266.1"/>
    <property type="molecule type" value="Genomic_DNA"/>
</dbReference>
<dbReference type="Proteomes" id="UP001500840">
    <property type="component" value="Unassembled WGS sequence"/>
</dbReference>
<dbReference type="RefSeq" id="WP_345325842.1">
    <property type="nucleotide sequence ID" value="NZ_BAABGA010000060.1"/>
</dbReference>
<comment type="caution">
    <text evidence="1">The sequence shown here is derived from an EMBL/GenBank/DDBJ whole genome shotgun (WGS) entry which is preliminary data.</text>
</comment>
<accession>A0ABP8NB05</accession>
<gene>
    <name evidence="1" type="ORF">GCM10023156_45930</name>
</gene>